<organism evidence="2 3">
    <name type="scientific">Rugosimonospora africana</name>
    <dbReference type="NCBI Taxonomy" id="556532"/>
    <lineage>
        <taxon>Bacteria</taxon>
        <taxon>Bacillati</taxon>
        <taxon>Actinomycetota</taxon>
        <taxon>Actinomycetes</taxon>
        <taxon>Micromonosporales</taxon>
        <taxon>Micromonosporaceae</taxon>
        <taxon>Rugosimonospora</taxon>
    </lineage>
</organism>
<reference evidence="2" key="1">
    <citation type="submission" date="2021-01" db="EMBL/GenBank/DDBJ databases">
        <title>Whole genome shotgun sequence of Rugosimonospora africana NBRC 104875.</title>
        <authorList>
            <person name="Komaki H."/>
            <person name="Tamura T."/>
        </authorList>
    </citation>
    <scope>NUCLEOTIDE SEQUENCE</scope>
    <source>
        <strain evidence="2">NBRC 104875</strain>
    </source>
</reference>
<feature type="region of interest" description="Disordered" evidence="1">
    <location>
        <begin position="71"/>
        <end position="93"/>
    </location>
</feature>
<dbReference type="AlphaFoldDB" id="A0A8J3QWM5"/>
<accession>A0A8J3QWM5</accession>
<evidence type="ECO:0000313" key="2">
    <source>
        <dbReference type="EMBL" id="GIH17150.1"/>
    </source>
</evidence>
<proteinExistence type="predicted"/>
<protein>
    <submittedName>
        <fullName evidence="2">Uncharacterized protein</fullName>
    </submittedName>
</protein>
<dbReference type="EMBL" id="BONZ01000050">
    <property type="protein sequence ID" value="GIH17150.1"/>
    <property type="molecule type" value="Genomic_DNA"/>
</dbReference>
<evidence type="ECO:0000256" key="1">
    <source>
        <dbReference type="SAM" id="MobiDB-lite"/>
    </source>
</evidence>
<name>A0A8J3QWM5_9ACTN</name>
<evidence type="ECO:0000313" key="3">
    <source>
        <dbReference type="Proteomes" id="UP000642748"/>
    </source>
</evidence>
<keyword evidence="3" id="KW-1185">Reference proteome</keyword>
<gene>
    <name evidence="2" type="ORF">Raf01_53220</name>
</gene>
<dbReference type="Proteomes" id="UP000642748">
    <property type="component" value="Unassembled WGS sequence"/>
</dbReference>
<comment type="caution">
    <text evidence="2">The sequence shown here is derived from an EMBL/GenBank/DDBJ whole genome shotgun (WGS) entry which is preliminary data.</text>
</comment>
<sequence length="115" mass="13199">MHCRLLTRPGLRTITDSDVLDDEVSRWRTLDRPDLWLVHVDSFYRIGKIPLPRCIRLKKAAYARLSARSRSGAKREDAVAKGQPHRLVGRQAPVRHAGFRVGPRLRPRTHPEGFS</sequence>